<reference evidence="4 5" key="1">
    <citation type="submission" date="2019-12" db="EMBL/GenBank/DDBJ databases">
        <title>Genomic-based taxomic classification of the family Erythrobacteraceae.</title>
        <authorList>
            <person name="Xu L."/>
        </authorList>
    </citation>
    <scope>NUCLEOTIDE SEQUENCE [LARGE SCALE GENOMIC DNA]</scope>
    <source>
        <strain evidence="4 5">MCCC 1A09962</strain>
    </source>
</reference>
<dbReference type="SUPFAM" id="SSF53474">
    <property type="entry name" value="alpha/beta-Hydrolases"/>
    <property type="match status" value="1"/>
</dbReference>
<keyword evidence="5" id="KW-1185">Reference proteome</keyword>
<feature type="chain" id="PRO_5032916959" evidence="2">
    <location>
        <begin position="21"/>
        <end position="659"/>
    </location>
</feature>
<dbReference type="Proteomes" id="UP000433104">
    <property type="component" value="Unassembled WGS sequence"/>
</dbReference>
<name>A0A844Z9D5_9SPHN</name>
<dbReference type="EMBL" id="WTYW01000001">
    <property type="protein sequence ID" value="MXO85201.1"/>
    <property type="molecule type" value="Genomic_DNA"/>
</dbReference>
<evidence type="ECO:0000313" key="5">
    <source>
        <dbReference type="Proteomes" id="UP000433104"/>
    </source>
</evidence>
<feature type="domain" description="Peptidase S9 prolyl oligopeptidase catalytic" evidence="3">
    <location>
        <begin position="452"/>
        <end position="658"/>
    </location>
</feature>
<dbReference type="Pfam" id="PF00326">
    <property type="entry name" value="Peptidase_S9"/>
    <property type="match status" value="1"/>
</dbReference>
<dbReference type="InterPro" id="IPR001375">
    <property type="entry name" value="Peptidase_S9_cat"/>
</dbReference>
<dbReference type="InterPro" id="IPR029058">
    <property type="entry name" value="AB_hydrolase_fold"/>
</dbReference>
<dbReference type="Gene3D" id="3.40.50.1820">
    <property type="entry name" value="alpha/beta hydrolase"/>
    <property type="match status" value="1"/>
</dbReference>
<dbReference type="GO" id="GO:0006508">
    <property type="term" value="P:proteolysis"/>
    <property type="evidence" value="ECO:0007669"/>
    <property type="project" value="InterPro"/>
</dbReference>
<protein>
    <submittedName>
        <fullName evidence="4">Alpha/beta fold hydrolase</fullName>
    </submittedName>
</protein>
<proteinExistence type="predicted"/>
<dbReference type="SUPFAM" id="SSF82171">
    <property type="entry name" value="DPP6 N-terminal domain-like"/>
    <property type="match status" value="1"/>
</dbReference>
<keyword evidence="1 4" id="KW-0378">Hydrolase</keyword>
<organism evidence="4 5">
    <name type="scientific">Parapontixanthobacter aurantiacus</name>
    <dbReference type="NCBI Taxonomy" id="1463599"/>
    <lineage>
        <taxon>Bacteria</taxon>
        <taxon>Pseudomonadati</taxon>
        <taxon>Pseudomonadota</taxon>
        <taxon>Alphaproteobacteria</taxon>
        <taxon>Sphingomonadales</taxon>
        <taxon>Erythrobacteraceae</taxon>
        <taxon>Parapontixanthobacter</taxon>
    </lineage>
</organism>
<keyword evidence="2" id="KW-0732">Signal</keyword>
<evidence type="ECO:0000256" key="1">
    <source>
        <dbReference type="ARBA" id="ARBA00022801"/>
    </source>
</evidence>
<feature type="signal peptide" evidence="2">
    <location>
        <begin position="1"/>
        <end position="20"/>
    </location>
</feature>
<evidence type="ECO:0000259" key="3">
    <source>
        <dbReference type="Pfam" id="PF00326"/>
    </source>
</evidence>
<evidence type="ECO:0000313" key="4">
    <source>
        <dbReference type="EMBL" id="MXO85201.1"/>
    </source>
</evidence>
<evidence type="ECO:0000256" key="2">
    <source>
        <dbReference type="SAM" id="SignalP"/>
    </source>
</evidence>
<gene>
    <name evidence="4" type="ORF">GRI38_04080</name>
</gene>
<dbReference type="GO" id="GO:0004252">
    <property type="term" value="F:serine-type endopeptidase activity"/>
    <property type="evidence" value="ECO:0007669"/>
    <property type="project" value="TreeGrafter"/>
</dbReference>
<dbReference type="PANTHER" id="PTHR42776:SF27">
    <property type="entry name" value="DIPEPTIDYL PEPTIDASE FAMILY MEMBER 6"/>
    <property type="match status" value="1"/>
</dbReference>
<comment type="caution">
    <text evidence="4">The sequence shown here is derived from an EMBL/GenBank/DDBJ whole genome shotgun (WGS) entry which is preliminary data.</text>
</comment>
<dbReference type="AlphaFoldDB" id="A0A844Z9D5"/>
<sequence>MNKWVASFAALATASVSAAAEDLENTAARFGMRETILQISLSPSGDKIAYVSAGPGHTEVVNIVDLNGGADIVSITGNTEQIADITGCEWVTNSRLVCELYGVGNASGLLLPFTRTIAIDDDGSDMKMISERDSFRALGFRQNGGDIVALDVEGDEGRILFTKEYVKETTIGTRLANDQEGLGVDSIDVFKGSSRSVERPDAQASRYIADENGDIRLKYRDLVDGSGYLSGERVFMYRDAGKSSWNRMEPVSVNGKVRDDFAPVAVDAGRNVVYGYAKENGFDVIIEAPLDNLANGRIVMSRDDVDVDSLIRIGRQRRVVGATYATEKRAIDYFDPKLDELATALGNALPEHPLVNIIGSSADENKLLIVASSDTDPGMVYLYDKTSNQLEPLLAVRELLSEQAMSRMTPVSYKSADGTEIPAYLTLPIGAEAKNLPAIVLPHGGPAARDEWGFDWLPQFFASRGYLVLQPNYRGSAGYGEDWYGKNGYQAWETAISDINDAGRWLVSSGMADGEKLAIAGWSYGGYAALQSQVIEPDLYKAVVAIAPVTDLEYLREDARRYTNYSLRDEQLGQGPHIAAGSPLRHADRFKAPVQLFHGDLDLNVDVRHSQMMAKRLESAGKNVTYTEFDGLQHNLGDSKVRMNMLIAIDKFLASALGN</sequence>
<dbReference type="PANTHER" id="PTHR42776">
    <property type="entry name" value="SERINE PEPTIDASE S9 FAMILY MEMBER"/>
    <property type="match status" value="1"/>
</dbReference>
<accession>A0A844Z9D5</accession>
<dbReference type="RefSeq" id="WP_160681621.1">
    <property type="nucleotide sequence ID" value="NZ_WTYW01000001.1"/>
</dbReference>
<dbReference type="OrthoDB" id="1094230at2"/>